<dbReference type="AlphaFoldDB" id="A0A9W9G685"/>
<dbReference type="RefSeq" id="XP_056480564.1">
    <property type="nucleotide sequence ID" value="XM_056613340.1"/>
</dbReference>
<reference evidence="3" key="2">
    <citation type="journal article" date="2023" name="IMA Fungus">
        <title>Comparative genomic study of the Penicillium genus elucidates a diverse pangenome and 15 lateral gene transfer events.</title>
        <authorList>
            <person name="Petersen C."/>
            <person name="Sorensen T."/>
            <person name="Nielsen M.R."/>
            <person name="Sondergaard T.E."/>
            <person name="Sorensen J.L."/>
            <person name="Fitzpatrick D.A."/>
            <person name="Frisvad J.C."/>
            <person name="Nielsen K.L."/>
        </authorList>
    </citation>
    <scope>NUCLEOTIDE SEQUENCE</scope>
    <source>
        <strain evidence="3">IBT 30761</strain>
    </source>
</reference>
<keyword evidence="2" id="KW-0472">Membrane</keyword>
<evidence type="ECO:0000256" key="1">
    <source>
        <dbReference type="SAM" id="MobiDB-lite"/>
    </source>
</evidence>
<dbReference type="Proteomes" id="UP001149074">
    <property type="component" value="Unassembled WGS sequence"/>
</dbReference>
<keyword evidence="2" id="KW-0812">Transmembrane</keyword>
<evidence type="ECO:0000313" key="3">
    <source>
        <dbReference type="EMBL" id="KAJ5112791.1"/>
    </source>
</evidence>
<feature type="region of interest" description="Disordered" evidence="1">
    <location>
        <begin position="285"/>
        <end position="307"/>
    </location>
</feature>
<sequence length="307" mass="32175">MDPGRSMLMIPGQSSVTIGSQSDASNLTSCDTFGGSVTIASSASGTITLNNVEEIQGSFTVESGSGITGLVAPDLETLKGGMILDGLDALTNVEMSSLSQASSLTITGNPKLKHIMFDQLEEVNGELKLTGSFASVSLPSLDQVNGQTTIQGGSSMSCSALDSLQSEGVYRGAYSCSSDGSGDSLSAGAKAGIAIAVIVVVVLILVVVWFVIRRRRQQRNNRTQSISLETPVANEKDEKPPQVQQLAVPDRELKPPMPRKPVGVQAAQLDGRSIYEASSPMTPSTVYHELDAGPVLSSHQRPIHSEA</sequence>
<proteinExistence type="predicted"/>
<feature type="transmembrane region" description="Helical" evidence="2">
    <location>
        <begin position="191"/>
        <end position="212"/>
    </location>
</feature>
<dbReference type="InterPro" id="IPR036941">
    <property type="entry name" value="Rcpt_L-dom_sf"/>
</dbReference>
<organism evidence="3 4">
    <name type="scientific">Penicillium argentinense</name>
    <dbReference type="NCBI Taxonomy" id="1131581"/>
    <lineage>
        <taxon>Eukaryota</taxon>
        <taxon>Fungi</taxon>
        <taxon>Dikarya</taxon>
        <taxon>Ascomycota</taxon>
        <taxon>Pezizomycotina</taxon>
        <taxon>Eurotiomycetes</taxon>
        <taxon>Eurotiomycetidae</taxon>
        <taxon>Eurotiales</taxon>
        <taxon>Aspergillaceae</taxon>
        <taxon>Penicillium</taxon>
    </lineage>
</organism>
<evidence type="ECO:0000256" key="2">
    <source>
        <dbReference type="SAM" id="Phobius"/>
    </source>
</evidence>
<dbReference type="EMBL" id="JAPQKI010000001">
    <property type="protein sequence ID" value="KAJ5112791.1"/>
    <property type="molecule type" value="Genomic_DNA"/>
</dbReference>
<evidence type="ECO:0008006" key="5">
    <source>
        <dbReference type="Google" id="ProtNLM"/>
    </source>
</evidence>
<comment type="caution">
    <text evidence="3">The sequence shown here is derived from an EMBL/GenBank/DDBJ whole genome shotgun (WGS) entry which is preliminary data.</text>
</comment>
<keyword evidence="4" id="KW-1185">Reference proteome</keyword>
<dbReference type="SUPFAM" id="SSF52058">
    <property type="entry name" value="L domain-like"/>
    <property type="match status" value="1"/>
</dbReference>
<dbReference type="Gene3D" id="3.80.20.20">
    <property type="entry name" value="Receptor L-domain"/>
    <property type="match status" value="1"/>
</dbReference>
<dbReference type="GeneID" id="81352319"/>
<protein>
    <recommendedName>
        <fullName evidence="5">Receptor L-domain domain-containing protein</fullName>
    </recommendedName>
</protein>
<keyword evidence="2" id="KW-1133">Transmembrane helix</keyword>
<evidence type="ECO:0000313" key="4">
    <source>
        <dbReference type="Proteomes" id="UP001149074"/>
    </source>
</evidence>
<accession>A0A9W9G685</accession>
<dbReference type="PANTHER" id="PTHR16861">
    <property type="entry name" value="GLYCOPROTEIN 38"/>
    <property type="match status" value="1"/>
</dbReference>
<dbReference type="PANTHER" id="PTHR16861:SF4">
    <property type="entry name" value="SH3 DOMAIN PROTEIN (AFU_ORTHOLOGUE AFUA_1G13610)"/>
    <property type="match status" value="1"/>
</dbReference>
<reference evidence="3" key="1">
    <citation type="submission" date="2022-11" db="EMBL/GenBank/DDBJ databases">
        <authorList>
            <person name="Petersen C."/>
        </authorList>
    </citation>
    <scope>NUCLEOTIDE SEQUENCE</scope>
    <source>
        <strain evidence="3">IBT 30761</strain>
    </source>
</reference>
<name>A0A9W9G685_9EURO</name>
<dbReference type="OrthoDB" id="536881at2759"/>
<gene>
    <name evidence="3" type="ORF">N7532_000836</name>
</gene>